<evidence type="ECO:0000313" key="2">
    <source>
        <dbReference type="EMBL" id="GMI29963.1"/>
    </source>
</evidence>
<keyword evidence="3" id="KW-1185">Reference proteome</keyword>
<protein>
    <submittedName>
        <fullName evidence="2">Uncharacterized protein</fullName>
    </submittedName>
</protein>
<keyword evidence="1" id="KW-1133">Transmembrane helix</keyword>
<keyword evidence="1" id="KW-0472">Membrane</keyword>
<accession>A0ABQ6MPU8</accession>
<dbReference type="EMBL" id="BRYB01000433">
    <property type="protein sequence ID" value="GMI29963.1"/>
    <property type="molecule type" value="Genomic_DNA"/>
</dbReference>
<keyword evidence="1" id="KW-0812">Transmembrane</keyword>
<feature type="transmembrane region" description="Helical" evidence="1">
    <location>
        <begin position="45"/>
        <end position="72"/>
    </location>
</feature>
<sequence>MVGFVQIYSCAYIIVAAFETCDPQTIAQLTARKQRGDKVTETWKVALTAALPALFINVVQTGYVLTIFPLFSAVDSDMWRVFVWALAFGCKAIGNKLLIKLLLNTGGARAVSDVGGEFVMYWYEITTALLCRLLLLSIPDAQVAVAMSLVNTTAETQIRTWFYMLYMTAGLKFDEATSDETKSKHWAFGMARVADASNDMVVEYVTAIIGVYLVYSFSDPHGPIVASSNEGDAHSNGTLLFILATQIGPELVVDFYCTLLEIKGGLMSQHEDYWADFFTTRGFVKSVLKINWGVCVVSWVLLMGGNNIAAK</sequence>
<name>A0ABQ6MPU8_9STRA</name>
<evidence type="ECO:0000313" key="3">
    <source>
        <dbReference type="Proteomes" id="UP001165060"/>
    </source>
</evidence>
<comment type="caution">
    <text evidence="2">The sequence shown here is derived from an EMBL/GenBank/DDBJ whole genome shotgun (WGS) entry which is preliminary data.</text>
</comment>
<feature type="transmembrane region" description="Helical" evidence="1">
    <location>
        <begin position="78"/>
        <end position="99"/>
    </location>
</feature>
<organism evidence="2 3">
    <name type="scientific">Tetraparma gracilis</name>
    <dbReference type="NCBI Taxonomy" id="2962635"/>
    <lineage>
        <taxon>Eukaryota</taxon>
        <taxon>Sar</taxon>
        <taxon>Stramenopiles</taxon>
        <taxon>Ochrophyta</taxon>
        <taxon>Bolidophyceae</taxon>
        <taxon>Parmales</taxon>
        <taxon>Triparmaceae</taxon>
        <taxon>Tetraparma</taxon>
    </lineage>
</organism>
<gene>
    <name evidence="2" type="ORF">TeGR_g2648</name>
</gene>
<evidence type="ECO:0000256" key="1">
    <source>
        <dbReference type="SAM" id="Phobius"/>
    </source>
</evidence>
<proteinExistence type="predicted"/>
<dbReference type="Proteomes" id="UP001165060">
    <property type="component" value="Unassembled WGS sequence"/>
</dbReference>
<reference evidence="2 3" key="1">
    <citation type="journal article" date="2023" name="Commun. Biol.">
        <title>Genome analysis of Parmales, the sister group of diatoms, reveals the evolutionary specialization of diatoms from phago-mixotrophs to photoautotrophs.</title>
        <authorList>
            <person name="Ban H."/>
            <person name="Sato S."/>
            <person name="Yoshikawa S."/>
            <person name="Yamada K."/>
            <person name="Nakamura Y."/>
            <person name="Ichinomiya M."/>
            <person name="Sato N."/>
            <person name="Blanc-Mathieu R."/>
            <person name="Endo H."/>
            <person name="Kuwata A."/>
            <person name="Ogata H."/>
        </authorList>
    </citation>
    <scope>NUCLEOTIDE SEQUENCE [LARGE SCALE GENOMIC DNA]</scope>
</reference>